<comment type="caution">
    <text evidence="1">The sequence shown here is derived from an EMBL/GenBank/DDBJ whole genome shotgun (WGS) entry which is preliminary data.</text>
</comment>
<protein>
    <recommendedName>
        <fullName evidence="3">DUF2384 domain-containing protein</fullName>
    </recommendedName>
</protein>
<organism evidence="1 2">
    <name type="scientific">Dyella soli</name>
    <dbReference type="NCBI Taxonomy" id="522319"/>
    <lineage>
        <taxon>Bacteria</taxon>
        <taxon>Pseudomonadati</taxon>
        <taxon>Pseudomonadota</taxon>
        <taxon>Gammaproteobacteria</taxon>
        <taxon>Lysobacterales</taxon>
        <taxon>Rhodanobacteraceae</taxon>
        <taxon>Dyella</taxon>
    </lineage>
</organism>
<dbReference type="EMBL" id="SJTG01000001">
    <property type="protein sequence ID" value="TCI13035.1"/>
    <property type="molecule type" value="Genomic_DNA"/>
</dbReference>
<dbReference type="Proteomes" id="UP000291822">
    <property type="component" value="Unassembled WGS sequence"/>
</dbReference>
<dbReference type="RefSeq" id="WP_131150182.1">
    <property type="nucleotide sequence ID" value="NZ_SJTG01000001.1"/>
</dbReference>
<evidence type="ECO:0000313" key="2">
    <source>
        <dbReference type="Proteomes" id="UP000291822"/>
    </source>
</evidence>
<keyword evidence="2" id="KW-1185">Reference proteome</keyword>
<name>A0A4R0YUD6_9GAMM</name>
<gene>
    <name evidence="1" type="ORF">EZM97_06960</name>
</gene>
<accession>A0A4R0YUD6</accession>
<dbReference type="AlphaFoldDB" id="A0A4R0YUD6"/>
<evidence type="ECO:0008006" key="3">
    <source>
        <dbReference type="Google" id="ProtNLM"/>
    </source>
</evidence>
<sequence>MLLNARHRFRNAALPTLNRYCPDDRVDAAVAIFKAAVRIEPRLSDIVAWYRDTPIRELDSRTAEALVNAGRTIEVLAFLREIEDERRD</sequence>
<reference evidence="1 2" key="1">
    <citation type="submission" date="2019-02" db="EMBL/GenBank/DDBJ databases">
        <title>Dyella amyloliquefaciens sp. nov., isolated from forest soil.</title>
        <authorList>
            <person name="Gao Z.-H."/>
            <person name="Qiu L.-H."/>
        </authorList>
    </citation>
    <scope>NUCLEOTIDE SEQUENCE [LARGE SCALE GENOMIC DNA]</scope>
    <source>
        <strain evidence="1 2">KACC 12747</strain>
    </source>
</reference>
<proteinExistence type="predicted"/>
<evidence type="ECO:0000313" key="1">
    <source>
        <dbReference type="EMBL" id="TCI13035.1"/>
    </source>
</evidence>